<dbReference type="PRINTS" id="PR00097">
    <property type="entry name" value="ANTSNTHASEII"/>
</dbReference>
<dbReference type="OrthoDB" id="9786812at2"/>
<sequence>MRIVIIDNYDSFTYNLVHIVEQFCKQVIVMRNDDIDWKQITKCDKLIFSPGPGLPREVKVMGEILDQYANSKPILGVCLGMQYIGEYFGAELINLKEIVHGAPKTTLIADDNELLFKNIPSQFDSGRYHSWALSKNNFPECLRITASDEQDVIMAIRHKKFDLCGVQFHPESIMTQYGKEILKNWILNQA</sequence>
<reference evidence="4 5" key="1">
    <citation type="submission" date="2019-11" db="EMBL/GenBank/DDBJ databases">
        <title>Draft genome sequence of Labilibaculum sp. strain SYP isolated from Black Sea.</title>
        <authorList>
            <person name="Yadav S."/>
            <person name="Villanueva L."/>
        </authorList>
    </citation>
    <scope>NUCLEOTIDE SEQUENCE [LARGE SCALE GENOMIC DNA]</scope>
    <source>
        <strain evidence="4 5">44</strain>
    </source>
</reference>
<dbReference type="InterPro" id="IPR006221">
    <property type="entry name" value="TrpG/PapA_dom"/>
</dbReference>
<dbReference type="GO" id="GO:0004049">
    <property type="term" value="F:anthranilate synthase activity"/>
    <property type="evidence" value="ECO:0007669"/>
    <property type="project" value="TreeGrafter"/>
</dbReference>
<dbReference type="InterPro" id="IPR050472">
    <property type="entry name" value="Anth_synth/Amidotransfase"/>
</dbReference>
<dbReference type="Proteomes" id="UP000462449">
    <property type="component" value="Unassembled WGS sequence"/>
</dbReference>
<dbReference type="PRINTS" id="PR00096">
    <property type="entry name" value="GATASE"/>
</dbReference>
<accession>A0A7M4D6N3</accession>
<evidence type="ECO:0000313" key="5">
    <source>
        <dbReference type="Proteomes" id="UP000285951"/>
    </source>
</evidence>
<dbReference type="PANTHER" id="PTHR43418:SF4">
    <property type="entry name" value="MULTIFUNCTIONAL TRYPTOPHAN BIOSYNTHESIS PROTEIN"/>
    <property type="match status" value="1"/>
</dbReference>
<dbReference type="EMBL" id="QTZN02000022">
    <property type="protein sequence ID" value="MVB07517.1"/>
    <property type="molecule type" value="Genomic_DNA"/>
</dbReference>
<dbReference type="InterPro" id="IPR017926">
    <property type="entry name" value="GATASE"/>
</dbReference>
<dbReference type="NCBIfam" id="TIGR00566">
    <property type="entry name" value="trpG_papA"/>
    <property type="match status" value="1"/>
</dbReference>
<dbReference type="InterPro" id="IPR029062">
    <property type="entry name" value="Class_I_gatase-like"/>
</dbReference>
<dbReference type="Gene3D" id="3.40.50.880">
    <property type="match status" value="1"/>
</dbReference>
<reference evidence="3 6" key="2">
    <citation type="submission" date="2019-12" db="EMBL/GenBank/DDBJ databases">
        <title>Draft genome sequence of Labilibaculum sp. strain 44 isolated from deep waters of Black Sea.</title>
        <authorList>
            <person name="Yadav S."/>
            <person name="Villanueva L."/>
        </authorList>
    </citation>
    <scope>NUCLEOTIDE SEQUENCE [LARGE SCALE GENOMIC DNA]</scope>
    <source>
        <strain evidence="3 6">44</strain>
    </source>
</reference>
<dbReference type="GO" id="GO:0005829">
    <property type="term" value="C:cytosol"/>
    <property type="evidence" value="ECO:0007669"/>
    <property type="project" value="TreeGrafter"/>
</dbReference>
<dbReference type="PROSITE" id="PS51273">
    <property type="entry name" value="GATASE_TYPE_1"/>
    <property type="match status" value="1"/>
</dbReference>
<evidence type="ECO:0000259" key="2">
    <source>
        <dbReference type="Pfam" id="PF00117"/>
    </source>
</evidence>
<dbReference type="Proteomes" id="UP000285951">
    <property type="component" value="Unassembled WGS sequence"/>
</dbReference>
<dbReference type="FunFam" id="3.40.50.880:FF:000003">
    <property type="entry name" value="Anthranilate synthase component II"/>
    <property type="match status" value="1"/>
</dbReference>
<gene>
    <name evidence="4" type="ORF">DWB62_010850</name>
    <name evidence="3" type="ORF">GNY23_10850</name>
</gene>
<proteinExistence type="predicted"/>
<dbReference type="Pfam" id="PF00117">
    <property type="entry name" value="GATase"/>
    <property type="match status" value="1"/>
</dbReference>
<comment type="caution">
    <text evidence="3">The sequence shown here is derived from an EMBL/GenBank/DDBJ whole genome shotgun (WGS) entry which is preliminary data.</text>
</comment>
<name>A0A7M4D6N3_9BACT</name>
<dbReference type="GO" id="GO:0000162">
    <property type="term" value="P:L-tryptophan biosynthetic process"/>
    <property type="evidence" value="ECO:0007669"/>
    <property type="project" value="TreeGrafter"/>
</dbReference>
<organism evidence="3 6">
    <name type="scientific">Labilibaculum euxinus</name>
    <dbReference type="NCBI Taxonomy" id="2686357"/>
    <lineage>
        <taxon>Bacteria</taxon>
        <taxon>Pseudomonadati</taxon>
        <taxon>Bacteroidota</taxon>
        <taxon>Bacteroidia</taxon>
        <taxon>Marinilabiliales</taxon>
        <taxon>Marinifilaceae</taxon>
        <taxon>Labilibaculum</taxon>
    </lineage>
</organism>
<protein>
    <submittedName>
        <fullName evidence="3">Aminodeoxychorismate/anthranilate synthase component II</fullName>
    </submittedName>
</protein>
<dbReference type="PANTHER" id="PTHR43418">
    <property type="entry name" value="MULTIFUNCTIONAL TRYPTOPHAN BIOSYNTHESIS PROTEIN-RELATED"/>
    <property type="match status" value="1"/>
</dbReference>
<evidence type="ECO:0000313" key="4">
    <source>
        <dbReference type="EMBL" id="MVB07517.1"/>
    </source>
</evidence>
<keyword evidence="1" id="KW-0315">Glutamine amidotransferase</keyword>
<evidence type="ECO:0000256" key="1">
    <source>
        <dbReference type="ARBA" id="ARBA00022962"/>
    </source>
</evidence>
<dbReference type="SUPFAM" id="SSF52317">
    <property type="entry name" value="Class I glutamine amidotransferase-like"/>
    <property type="match status" value="1"/>
</dbReference>
<dbReference type="AlphaFoldDB" id="A0A7M4D6N3"/>
<dbReference type="EMBL" id="WOTW01000022">
    <property type="protein sequence ID" value="MUP38312.1"/>
    <property type="molecule type" value="Genomic_DNA"/>
</dbReference>
<dbReference type="CDD" id="cd01743">
    <property type="entry name" value="GATase1_Anthranilate_Synthase"/>
    <property type="match status" value="1"/>
</dbReference>
<keyword evidence="5" id="KW-1185">Reference proteome</keyword>
<feature type="domain" description="Glutamine amidotransferase" evidence="2">
    <location>
        <begin position="4"/>
        <end position="187"/>
    </location>
</feature>
<dbReference type="RefSeq" id="WP_156195973.1">
    <property type="nucleotide sequence ID" value="NZ_QTZN02000022.1"/>
</dbReference>
<evidence type="ECO:0000313" key="3">
    <source>
        <dbReference type="EMBL" id="MUP38312.1"/>
    </source>
</evidence>
<evidence type="ECO:0000313" key="6">
    <source>
        <dbReference type="Proteomes" id="UP000462449"/>
    </source>
</evidence>